<evidence type="ECO:0000313" key="4">
    <source>
        <dbReference type="Proteomes" id="UP000887574"/>
    </source>
</evidence>
<reference evidence="5" key="1">
    <citation type="submission" date="2022-11" db="UniProtKB">
        <authorList>
            <consortium name="WormBaseParasite"/>
        </authorList>
    </citation>
    <scope>IDENTIFICATION</scope>
</reference>
<feature type="region of interest" description="Disordered" evidence="2">
    <location>
        <begin position="127"/>
        <end position="146"/>
    </location>
</feature>
<dbReference type="Pfam" id="PF01391">
    <property type="entry name" value="Collagen"/>
    <property type="match status" value="1"/>
</dbReference>
<dbReference type="InterPro" id="IPR008160">
    <property type="entry name" value="Collagen"/>
</dbReference>
<dbReference type="GO" id="GO:0005615">
    <property type="term" value="C:extracellular space"/>
    <property type="evidence" value="ECO:0007669"/>
    <property type="project" value="TreeGrafter"/>
</dbReference>
<protein>
    <submittedName>
        <fullName evidence="5">Uncharacterized protein</fullName>
    </submittedName>
</protein>
<name>A0A915DI67_9BILA</name>
<feature type="compositionally biased region" description="Pro residues" evidence="2">
    <location>
        <begin position="196"/>
        <end position="210"/>
    </location>
</feature>
<organism evidence="4 5">
    <name type="scientific">Ditylenchus dipsaci</name>
    <dbReference type="NCBI Taxonomy" id="166011"/>
    <lineage>
        <taxon>Eukaryota</taxon>
        <taxon>Metazoa</taxon>
        <taxon>Ecdysozoa</taxon>
        <taxon>Nematoda</taxon>
        <taxon>Chromadorea</taxon>
        <taxon>Rhabditida</taxon>
        <taxon>Tylenchina</taxon>
        <taxon>Tylenchomorpha</taxon>
        <taxon>Sphaerularioidea</taxon>
        <taxon>Anguinidae</taxon>
        <taxon>Anguininae</taxon>
        <taxon>Ditylenchus</taxon>
    </lineage>
</organism>
<keyword evidence="3" id="KW-0472">Membrane</keyword>
<sequence length="365" mass="39269">MKCCAGPPPPILNWPVYCTAIATCIAIFGLWTVGITLFCDLHQSILEQNEEWDAIKPGFQVITQESENHVAGLRHRLDPTTRARKKRMARSDSSFARDYADQVQHNIFSIHGLTKRASDEKYTATADTSSYSASNENEELPMDQCKNRCAPPSGSCPRGLLVDQDFLDIQVVVLQEELPNQNGEPGKDGTKGKGRPGPPGGPGPVGPPGTPGLAGAPSKTGSQGPIGPQGIPGSDGFDGSPGSVGEPGQRGPPGSDAQYCPCPLRSSNPTTDEYSSGGWEGKSTTASQISRAGYRRRNPPASKTKNRSTETLISSTVKPALTTVEQHEQTKSAATNENTKEPYNRTAFRKALFRKLLRLREKLPD</sequence>
<dbReference type="InterPro" id="IPR050149">
    <property type="entry name" value="Collagen_superfamily"/>
</dbReference>
<keyword evidence="3" id="KW-0812">Transmembrane</keyword>
<feature type="transmembrane region" description="Helical" evidence="3">
    <location>
        <begin position="14"/>
        <end position="39"/>
    </location>
</feature>
<proteinExistence type="predicted"/>
<evidence type="ECO:0000256" key="2">
    <source>
        <dbReference type="SAM" id="MobiDB-lite"/>
    </source>
</evidence>
<dbReference type="PANTHER" id="PTHR24023">
    <property type="entry name" value="COLLAGEN ALPHA"/>
    <property type="match status" value="1"/>
</dbReference>
<feature type="region of interest" description="Disordered" evidence="2">
    <location>
        <begin position="175"/>
        <end position="346"/>
    </location>
</feature>
<evidence type="ECO:0000313" key="5">
    <source>
        <dbReference type="WBParaSite" id="jg20135"/>
    </source>
</evidence>
<accession>A0A915DI67</accession>
<evidence type="ECO:0000256" key="1">
    <source>
        <dbReference type="ARBA" id="ARBA00022737"/>
    </source>
</evidence>
<evidence type="ECO:0000256" key="3">
    <source>
        <dbReference type="SAM" id="Phobius"/>
    </source>
</evidence>
<dbReference type="GO" id="GO:0030020">
    <property type="term" value="F:extracellular matrix structural constituent conferring tensile strength"/>
    <property type="evidence" value="ECO:0007669"/>
    <property type="project" value="TreeGrafter"/>
</dbReference>
<feature type="compositionally biased region" description="Polar residues" evidence="2">
    <location>
        <begin position="265"/>
        <end position="274"/>
    </location>
</feature>
<dbReference type="Proteomes" id="UP000887574">
    <property type="component" value="Unplaced"/>
</dbReference>
<keyword evidence="3" id="KW-1133">Transmembrane helix</keyword>
<feature type="compositionally biased region" description="Low complexity" evidence="2">
    <location>
        <begin position="211"/>
        <end position="244"/>
    </location>
</feature>
<keyword evidence="4" id="KW-1185">Reference proteome</keyword>
<dbReference type="WBParaSite" id="jg20135">
    <property type="protein sequence ID" value="jg20135"/>
    <property type="gene ID" value="jg20135"/>
</dbReference>
<dbReference type="GO" id="GO:0030198">
    <property type="term" value="P:extracellular matrix organization"/>
    <property type="evidence" value="ECO:0007669"/>
    <property type="project" value="TreeGrafter"/>
</dbReference>
<dbReference type="PANTHER" id="PTHR24023:SF1112">
    <property type="entry name" value="COL_CUTICLE_N DOMAIN-CONTAINING PROTEIN-RELATED"/>
    <property type="match status" value="1"/>
</dbReference>
<dbReference type="GO" id="GO:0031012">
    <property type="term" value="C:extracellular matrix"/>
    <property type="evidence" value="ECO:0007669"/>
    <property type="project" value="TreeGrafter"/>
</dbReference>
<dbReference type="AlphaFoldDB" id="A0A915DI67"/>
<keyword evidence="1" id="KW-0677">Repeat</keyword>